<evidence type="ECO:0000313" key="1">
    <source>
        <dbReference type="EMBL" id="KAH9420957.1"/>
    </source>
</evidence>
<evidence type="ECO:0000313" key="2">
    <source>
        <dbReference type="Proteomes" id="UP000887458"/>
    </source>
</evidence>
<gene>
    <name evidence="1" type="ORF">DERP_001397</name>
</gene>
<keyword evidence="2" id="KW-1185">Reference proteome</keyword>
<sequence>MVLKESHSVCPIDDDDNIIEAVLVVRSCCLEARDVLSLDCFLSVTLFVLKFDCCGPTMAVLNGSSKRADLSLQFTFATFTDLIIDA</sequence>
<organism evidence="1 2">
    <name type="scientific">Dermatophagoides pteronyssinus</name>
    <name type="common">European house dust mite</name>
    <dbReference type="NCBI Taxonomy" id="6956"/>
    <lineage>
        <taxon>Eukaryota</taxon>
        <taxon>Metazoa</taxon>
        <taxon>Ecdysozoa</taxon>
        <taxon>Arthropoda</taxon>
        <taxon>Chelicerata</taxon>
        <taxon>Arachnida</taxon>
        <taxon>Acari</taxon>
        <taxon>Acariformes</taxon>
        <taxon>Sarcoptiformes</taxon>
        <taxon>Astigmata</taxon>
        <taxon>Psoroptidia</taxon>
        <taxon>Analgoidea</taxon>
        <taxon>Pyroglyphidae</taxon>
        <taxon>Dermatophagoidinae</taxon>
        <taxon>Dermatophagoides</taxon>
    </lineage>
</organism>
<dbReference type="Proteomes" id="UP000887458">
    <property type="component" value="Unassembled WGS sequence"/>
</dbReference>
<accession>A0ABQ8JEU4</accession>
<protein>
    <submittedName>
        <fullName evidence="1">Uncharacterized protein</fullName>
    </submittedName>
</protein>
<reference evidence="1 2" key="1">
    <citation type="journal article" date="2018" name="J. Allergy Clin. Immunol.">
        <title>High-quality assembly of Dermatophagoides pteronyssinus genome and transcriptome reveals a wide range of novel allergens.</title>
        <authorList>
            <person name="Liu X.Y."/>
            <person name="Yang K.Y."/>
            <person name="Wang M.Q."/>
            <person name="Kwok J.S."/>
            <person name="Zeng X."/>
            <person name="Yang Z."/>
            <person name="Xiao X.J."/>
            <person name="Lau C.P."/>
            <person name="Li Y."/>
            <person name="Huang Z.M."/>
            <person name="Ba J.G."/>
            <person name="Yim A.K."/>
            <person name="Ouyang C.Y."/>
            <person name="Ngai S.M."/>
            <person name="Chan T.F."/>
            <person name="Leung E.L."/>
            <person name="Liu L."/>
            <person name="Liu Z.G."/>
            <person name="Tsui S.K."/>
        </authorList>
    </citation>
    <scope>NUCLEOTIDE SEQUENCE [LARGE SCALE GENOMIC DNA]</scope>
    <source>
        <strain evidence="1">Derp</strain>
    </source>
</reference>
<comment type="caution">
    <text evidence="1">The sequence shown here is derived from an EMBL/GenBank/DDBJ whole genome shotgun (WGS) entry which is preliminary data.</text>
</comment>
<name>A0ABQ8JEU4_DERPT</name>
<dbReference type="EMBL" id="NJHN03000047">
    <property type="protein sequence ID" value="KAH9420957.1"/>
    <property type="molecule type" value="Genomic_DNA"/>
</dbReference>
<reference evidence="1 2" key="2">
    <citation type="journal article" date="2022" name="Mol. Biol. Evol.">
        <title>Comparative Genomics Reveals Insights into the Divergent Evolution of Astigmatic Mites and Household Pest Adaptations.</title>
        <authorList>
            <person name="Xiong Q."/>
            <person name="Wan A.T."/>
            <person name="Liu X."/>
            <person name="Fung C.S."/>
            <person name="Xiao X."/>
            <person name="Malainual N."/>
            <person name="Hou J."/>
            <person name="Wang L."/>
            <person name="Wang M."/>
            <person name="Yang K.Y."/>
            <person name="Cui Y."/>
            <person name="Leung E.L."/>
            <person name="Nong W."/>
            <person name="Shin S.K."/>
            <person name="Au S.W."/>
            <person name="Jeong K.Y."/>
            <person name="Chew F.T."/>
            <person name="Hui J.H."/>
            <person name="Leung T.F."/>
            <person name="Tungtrongchitr A."/>
            <person name="Zhong N."/>
            <person name="Liu Z."/>
            <person name="Tsui S.K."/>
        </authorList>
    </citation>
    <scope>NUCLEOTIDE SEQUENCE [LARGE SCALE GENOMIC DNA]</scope>
    <source>
        <strain evidence="1">Derp</strain>
    </source>
</reference>
<proteinExistence type="predicted"/>